<sequence>MLGLQGNREPTRPAKSPRATEGAEAWWCLALLIKKGESQLDDLQEVNITTQQLVLVVCIASELAYWPRNHSRELCVLWCTISLGSFPLD</sequence>
<gene>
    <name evidence="2" type="ORF">E2C01_009332</name>
</gene>
<comment type="caution">
    <text evidence="2">The sequence shown here is derived from an EMBL/GenBank/DDBJ whole genome shotgun (WGS) entry which is preliminary data.</text>
</comment>
<feature type="region of interest" description="Disordered" evidence="1">
    <location>
        <begin position="1"/>
        <end position="21"/>
    </location>
</feature>
<evidence type="ECO:0000313" key="2">
    <source>
        <dbReference type="EMBL" id="MPC16507.1"/>
    </source>
</evidence>
<organism evidence="2 3">
    <name type="scientific">Portunus trituberculatus</name>
    <name type="common">Swimming crab</name>
    <name type="synonym">Neptunus trituberculatus</name>
    <dbReference type="NCBI Taxonomy" id="210409"/>
    <lineage>
        <taxon>Eukaryota</taxon>
        <taxon>Metazoa</taxon>
        <taxon>Ecdysozoa</taxon>
        <taxon>Arthropoda</taxon>
        <taxon>Crustacea</taxon>
        <taxon>Multicrustacea</taxon>
        <taxon>Malacostraca</taxon>
        <taxon>Eumalacostraca</taxon>
        <taxon>Eucarida</taxon>
        <taxon>Decapoda</taxon>
        <taxon>Pleocyemata</taxon>
        <taxon>Brachyura</taxon>
        <taxon>Eubrachyura</taxon>
        <taxon>Portunoidea</taxon>
        <taxon>Portunidae</taxon>
        <taxon>Portuninae</taxon>
        <taxon>Portunus</taxon>
    </lineage>
</organism>
<evidence type="ECO:0000256" key="1">
    <source>
        <dbReference type="SAM" id="MobiDB-lite"/>
    </source>
</evidence>
<reference evidence="2 3" key="1">
    <citation type="submission" date="2019-05" db="EMBL/GenBank/DDBJ databases">
        <title>Another draft genome of Portunus trituberculatus and its Hox gene families provides insights of decapod evolution.</title>
        <authorList>
            <person name="Jeong J.-H."/>
            <person name="Song I."/>
            <person name="Kim S."/>
            <person name="Choi T."/>
            <person name="Kim D."/>
            <person name="Ryu S."/>
            <person name="Kim W."/>
        </authorList>
    </citation>
    <scope>NUCLEOTIDE SEQUENCE [LARGE SCALE GENOMIC DNA]</scope>
    <source>
        <tissue evidence="2">Muscle</tissue>
    </source>
</reference>
<proteinExistence type="predicted"/>
<dbReference type="EMBL" id="VSRR010000512">
    <property type="protein sequence ID" value="MPC16507.1"/>
    <property type="molecule type" value="Genomic_DNA"/>
</dbReference>
<protein>
    <submittedName>
        <fullName evidence="2">Uncharacterized protein</fullName>
    </submittedName>
</protein>
<accession>A0A5B7D380</accession>
<dbReference type="AlphaFoldDB" id="A0A5B7D380"/>
<keyword evidence="3" id="KW-1185">Reference proteome</keyword>
<evidence type="ECO:0000313" key="3">
    <source>
        <dbReference type="Proteomes" id="UP000324222"/>
    </source>
</evidence>
<name>A0A5B7D380_PORTR</name>
<dbReference type="Proteomes" id="UP000324222">
    <property type="component" value="Unassembled WGS sequence"/>
</dbReference>